<dbReference type="Proteomes" id="UP000721954">
    <property type="component" value="Unassembled WGS sequence"/>
</dbReference>
<keyword evidence="3" id="KW-1185">Reference proteome</keyword>
<name>A0ABS3XPR8_9ACTN</name>
<dbReference type="SUPFAM" id="SSF56235">
    <property type="entry name" value="N-terminal nucleophile aminohydrolases (Ntn hydrolases)"/>
    <property type="match status" value="1"/>
</dbReference>
<dbReference type="CDD" id="cd04701">
    <property type="entry name" value="Asparaginase_2"/>
    <property type="match status" value="1"/>
</dbReference>
<reference evidence="2 3" key="1">
    <citation type="submission" date="2021-02" db="EMBL/GenBank/DDBJ databases">
        <title>Streptomyces spirodelae sp. nov., isolated from duckweed.</title>
        <authorList>
            <person name="Saimee Y."/>
            <person name="Duangmal K."/>
        </authorList>
    </citation>
    <scope>NUCLEOTIDE SEQUENCE [LARGE SCALE GENOMIC DNA]</scope>
    <source>
        <strain evidence="2 3">DSM 42105</strain>
    </source>
</reference>
<evidence type="ECO:0000256" key="1">
    <source>
        <dbReference type="SAM" id="MobiDB-lite"/>
    </source>
</evidence>
<dbReference type="PANTHER" id="PTHR10188:SF6">
    <property type="entry name" value="N(4)-(BETA-N-ACETYLGLUCOSAMINYL)-L-ASPARAGINASE"/>
    <property type="match status" value="1"/>
</dbReference>
<sequence length="394" mass="40811">MRARIRLRPRSGSHPRSSPRPRSGPLPRRGARVFAALAGATALAVVLVAVPRDGGGSPGGPRGASAGSPAAAAAPAPAGRAKPDARDVVLAVHGGAGTALKREETSPQKEKAYRDGLRRALRAGGRVLDAGGSSTEAVEKAVRVLEDDPLFNAGKGAVFTADAGHELDASIMRGSDMKAGAVAGVKHVRNPITAARLVMKETRHVLLAGQGADDFAAQQGLKPVTQDYFWTQRRWDQLMEAKGDKSVKDVTKGTVGAVARDKKRNLAAATSTGGLTDKMAGRVGDSPVVGAGTYAKNSTVAASATGQGEVFIRGAATATISALMEFERKDVASAAYEVLIRRLPKLGGDGGVIALDRDGTFDAPHSSEGMLTGHLTRDGKLVTRIFADESPPNR</sequence>
<dbReference type="EMBL" id="JAFFZM010000001">
    <property type="protein sequence ID" value="MBO8197002.1"/>
    <property type="molecule type" value="Genomic_DNA"/>
</dbReference>
<dbReference type="Gene3D" id="3.60.20.30">
    <property type="entry name" value="(Glycosyl)asparaginase"/>
    <property type="match status" value="1"/>
</dbReference>
<accession>A0ABS3XPR8</accession>
<dbReference type="Pfam" id="PF01112">
    <property type="entry name" value="Asparaginase_2"/>
    <property type="match status" value="1"/>
</dbReference>
<feature type="region of interest" description="Disordered" evidence="1">
    <location>
        <begin position="55"/>
        <end position="84"/>
    </location>
</feature>
<organism evidence="2 3">
    <name type="scientific">Streptomyces smyrnaeus</name>
    <dbReference type="NCBI Taxonomy" id="1387713"/>
    <lineage>
        <taxon>Bacteria</taxon>
        <taxon>Bacillati</taxon>
        <taxon>Actinomycetota</taxon>
        <taxon>Actinomycetes</taxon>
        <taxon>Kitasatosporales</taxon>
        <taxon>Streptomycetaceae</taxon>
        <taxon>Streptomyces</taxon>
    </lineage>
</organism>
<evidence type="ECO:0000313" key="2">
    <source>
        <dbReference type="EMBL" id="MBO8197002.1"/>
    </source>
</evidence>
<feature type="compositionally biased region" description="Low complexity" evidence="1">
    <location>
        <begin position="63"/>
        <end position="80"/>
    </location>
</feature>
<dbReference type="InterPro" id="IPR029055">
    <property type="entry name" value="Ntn_hydrolases_N"/>
</dbReference>
<proteinExistence type="predicted"/>
<feature type="region of interest" description="Disordered" evidence="1">
    <location>
        <begin position="1"/>
        <end position="30"/>
    </location>
</feature>
<feature type="compositionally biased region" description="Low complexity" evidence="1">
    <location>
        <begin position="20"/>
        <end position="30"/>
    </location>
</feature>
<dbReference type="InterPro" id="IPR000246">
    <property type="entry name" value="Peptidase_T2"/>
</dbReference>
<comment type="caution">
    <text evidence="2">The sequence shown here is derived from an EMBL/GenBank/DDBJ whole genome shotgun (WGS) entry which is preliminary data.</text>
</comment>
<gene>
    <name evidence="2" type="ORF">JW613_01550</name>
</gene>
<dbReference type="PANTHER" id="PTHR10188">
    <property type="entry name" value="L-ASPARAGINASE"/>
    <property type="match status" value="1"/>
</dbReference>
<evidence type="ECO:0000313" key="3">
    <source>
        <dbReference type="Proteomes" id="UP000721954"/>
    </source>
</evidence>
<feature type="compositionally biased region" description="Basic residues" evidence="1">
    <location>
        <begin position="1"/>
        <end position="19"/>
    </location>
</feature>
<protein>
    <submittedName>
        <fullName evidence="2">Isoaspartyl peptidase/L-asparaginase</fullName>
    </submittedName>
</protein>